<dbReference type="EMBL" id="JAFBBK010000001">
    <property type="protein sequence ID" value="MBM7415717.1"/>
    <property type="molecule type" value="Genomic_DNA"/>
</dbReference>
<comment type="caution">
    <text evidence="7">The sequence shown here is derived from an EMBL/GenBank/DDBJ whole genome shotgun (WGS) entry which is preliminary data.</text>
</comment>
<dbReference type="InterPro" id="IPR027474">
    <property type="entry name" value="L-asparaginase_N"/>
</dbReference>
<name>A0ABS2KUW1_9NOCA</name>
<keyword evidence="8" id="KW-1185">Reference proteome</keyword>
<dbReference type="PANTHER" id="PTHR11707:SF28">
    <property type="entry name" value="60 KDA LYSOPHOSPHOLIPASE"/>
    <property type="match status" value="1"/>
</dbReference>
<dbReference type="EC" id="3.5.1.1" evidence="2"/>
<dbReference type="PROSITE" id="PS00144">
    <property type="entry name" value="ASN_GLN_ASE_1"/>
    <property type="match status" value="1"/>
</dbReference>
<dbReference type="Proteomes" id="UP000703038">
    <property type="component" value="Unassembled WGS sequence"/>
</dbReference>
<evidence type="ECO:0000259" key="5">
    <source>
        <dbReference type="Pfam" id="PF00710"/>
    </source>
</evidence>
<evidence type="ECO:0000256" key="4">
    <source>
        <dbReference type="PROSITE-ProRule" id="PRU10099"/>
    </source>
</evidence>
<dbReference type="PIRSF" id="PIRSF001220">
    <property type="entry name" value="L-ASNase_gatD"/>
    <property type="match status" value="1"/>
</dbReference>
<organism evidence="7 8">
    <name type="scientific">Rhodococcoides corynebacterioides</name>
    <dbReference type="NCBI Taxonomy" id="53972"/>
    <lineage>
        <taxon>Bacteria</taxon>
        <taxon>Bacillati</taxon>
        <taxon>Actinomycetota</taxon>
        <taxon>Actinomycetes</taxon>
        <taxon>Mycobacteriales</taxon>
        <taxon>Nocardiaceae</taxon>
        <taxon>Rhodococcoides</taxon>
    </lineage>
</organism>
<dbReference type="Pfam" id="PF00710">
    <property type="entry name" value="Asparaginase"/>
    <property type="match status" value="1"/>
</dbReference>
<dbReference type="InterPro" id="IPR020827">
    <property type="entry name" value="Asparaginase/glutaminase_AS1"/>
</dbReference>
<dbReference type="Pfam" id="PF17763">
    <property type="entry name" value="Asparaginase_C"/>
    <property type="match status" value="1"/>
</dbReference>
<dbReference type="CDD" id="cd08964">
    <property type="entry name" value="L-asparaginase_II"/>
    <property type="match status" value="1"/>
</dbReference>
<comment type="similarity">
    <text evidence="1">Belongs to the asparaginase 1 family.</text>
</comment>
<evidence type="ECO:0000256" key="3">
    <source>
        <dbReference type="ARBA" id="ARBA00022801"/>
    </source>
</evidence>
<evidence type="ECO:0000256" key="2">
    <source>
        <dbReference type="ARBA" id="ARBA00012920"/>
    </source>
</evidence>
<dbReference type="PIRSF" id="PIRSF500176">
    <property type="entry name" value="L_ASNase"/>
    <property type="match status" value="1"/>
</dbReference>
<dbReference type="PANTHER" id="PTHR11707">
    <property type="entry name" value="L-ASPARAGINASE"/>
    <property type="match status" value="1"/>
</dbReference>
<dbReference type="SMART" id="SM00870">
    <property type="entry name" value="Asparaginase"/>
    <property type="match status" value="1"/>
</dbReference>
<dbReference type="Gene3D" id="3.40.50.1170">
    <property type="entry name" value="L-asparaginase, N-terminal domain"/>
    <property type="match status" value="1"/>
</dbReference>
<sequence>MSSPALPTVAVLTTGGTIASRVGPDGVSTTGRHAHDVLVDAGLRVGVRVRVTDVLCVDSAAMSLLDMDTVRGAVTEALRDDAVRGVVVLHGTDSLEETAMLIDLSHTDVRPVVITGAQRTADHADGDGPHNVESALRVAADPERRGLGVLVAFGPRVLRARGVQKSHTTALDAYSGTSAVHQAARETLPDSPIDGIRVDVVALYPGVDGLVIDALRSARTDGIVLQAMGAGNANAAVVDAVRRCTDAGVPVMLSTRVPSGGVVTTYGGGGGSADLVRAGAVSAGDLSPAQARILLCALLSNRLPITADLASISTAR</sequence>
<evidence type="ECO:0000313" key="7">
    <source>
        <dbReference type="EMBL" id="MBM7415717.1"/>
    </source>
</evidence>
<dbReference type="InterPro" id="IPR027473">
    <property type="entry name" value="L-asparaginase_C"/>
</dbReference>
<dbReference type="SUPFAM" id="SSF53774">
    <property type="entry name" value="Glutaminase/Asparaginase"/>
    <property type="match status" value="1"/>
</dbReference>
<dbReference type="PRINTS" id="PR00139">
    <property type="entry name" value="ASNGLNASE"/>
</dbReference>
<proteinExistence type="inferred from homology"/>
<evidence type="ECO:0000313" key="8">
    <source>
        <dbReference type="Proteomes" id="UP000703038"/>
    </source>
</evidence>
<dbReference type="InterPro" id="IPR040919">
    <property type="entry name" value="Asparaginase_C"/>
</dbReference>
<dbReference type="GO" id="GO:0004067">
    <property type="term" value="F:asparaginase activity"/>
    <property type="evidence" value="ECO:0007669"/>
    <property type="project" value="UniProtKB-EC"/>
</dbReference>
<dbReference type="InterPro" id="IPR006034">
    <property type="entry name" value="Asparaginase/glutaminase-like"/>
</dbReference>
<evidence type="ECO:0000256" key="1">
    <source>
        <dbReference type="ARBA" id="ARBA00010518"/>
    </source>
</evidence>
<feature type="domain" description="L-asparaginase N-terminal" evidence="5">
    <location>
        <begin position="9"/>
        <end position="177"/>
    </location>
</feature>
<dbReference type="SFLD" id="SFLDS00057">
    <property type="entry name" value="Glutaminase/Asparaginase"/>
    <property type="match status" value="1"/>
</dbReference>
<dbReference type="PROSITE" id="PS51732">
    <property type="entry name" value="ASN_GLN_ASE_3"/>
    <property type="match status" value="1"/>
</dbReference>
<dbReference type="InterPro" id="IPR037152">
    <property type="entry name" value="L-asparaginase_N_sf"/>
</dbReference>
<dbReference type="Gene3D" id="3.40.50.40">
    <property type="match status" value="1"/>
</dbReference>
<protein>
    <recommendedName>
        <fullName evidence="2">asparaginase</fullName>
        <ecNumber evidence="2">3.5.1.1</ecNumber>
    </recommendedName>
</protein>
<feature type="domain" description="Asparaginase/glutaminase C-terminal" evidence="6">
    <location>
        <begin position="197"/>
        <end position="302"/>
    </location>
</feature>
<dbReference type="InterPro" id="IPR036152">
    <property type="entry name" value="Asp/glu_Ase-like_sf"/>
</dbReference>
<keyword evidence="3 7" id="KW-0378">Hydrolase</keyword>
<feature type="active site" evidence="4">
    <location>
        <position position="17"/>
    </location>
</feature>
<evidence type="ECO:0000259" key="6">
    <source>
        <dbReference type="Pfam" id="PF17763"/>
    </source>
</evidence>
<accession>A0ABS2KUW1</accession>
<reference evidence="7 8" key="1">
    <citation type="submission" date="2021-01" db="EMBL/GenBank/DDBJ databases">
        <title>Genomics of switchgrass bacterial isolates.</title>
        <authorList>
            <person name="Shade A."/>
        </authorList>
    </citation>
    <scope>NUCLEOTIDE SEQUENCE [LARGE SCALE GENOMIC DNA]</scope>
    <source>
        <strain evidence="7 8">PvP111</strain>
    </source>
</reference>
<gene>
    <name evidence="7" type="ORF">JOE42_002450</name>
</gene>
<dbReference type="RefSeq" id="WP_204868706.1">
    <property type="nucleotide sequence ID" value="NZ_JAFBBK010000001.1"/>
</dbReference>
<dbReference type="InterPro" id="IPR004550">
    <property type="entry name" value="AsnASE_II"/>
</dbReference>